<dbReference type="STRING" id="84531.LA76x_4571"/>
<dbReference type="KEGG" id="laq:GLA29479_3982"/>
<accession>A0A0S2FGP3</accession>
<dbReference type="eggNOG" id="ENOG503172B">
    <property type="taxonomic scope" value="Bacteria"/>
</dbReference>
<protein>
    <recommendedName>
        <fullName evidence="1">Bacterial Pleckstrin homology domain-containing protein</fullName>
    </recommendedName>
</protein>
<reference evidence="2 3" key="1">
    <citation type="journal article" date="2015" name="BMC Genomics">
        <title>Comparative genomics and metabolic profiling of the genus Lysobacter.</title>
        <authorList>
            <person name="de Bruijn I."/>
            <person name="Cheng X."/>
            <person name="de Jager V."/>
            <person name="Exposito R.G."/>
            <person name="Watrous J."/>
            <person name="Patel N."/>
            <person name="Postma J."/>
            <person name="Dorrestein P.C."/>
            <person name="Kobayashi D."/>
            <person name="Raaijmakers J.M."/>
        </authorList>
    </citation>
    <scope>NUCLEOTIDE SEQUENCE [LARGE SCALE GENOMIC DNA]</scope>
    <source>
        <strain evidence="2 3">76</strain>
    </source>
</reference>
<feature type="domain" description="Bacterial Pleckstrin homology" evidence="1">
    <location>
        <begin position="2"/>
        <end position="121"/>
    </location>
</feature>
<proteinExistence type="predicted"/>
<name>A0A0S2FGP3_LYSAN</name>
<evidence type="ECO:0000313" key="2">
    <source>
        <dbReference type="EMBL" id="ALN82679.1"/>
    </source>
</evidence>
<dbReference type="InterPro" id="IPR037063">
    <property type="entry name" value="PHb_sf"/>
</dbReference>
<dbReference type="EMBL" id="CP011129">
    <property type="protein sequence ID" value="ALN82679.1"/>
    <property type="molecule type" value="Genomic_DNA"/>
</dbReference>
<keyword evidence="3" id="KW-1185">Reference proteome</keyword>
<dbReference type="SUPFAM" id="SSF50729">
    <property type="entry name" value="PH domain-like"/>
    <property type="match status" value="1"/>
</dbReference>
<dbReference type="KEGG" id="lab:LA76x_4571"/>
<dbReference type="CDD" id="cd13225">
    <property type="entry name" value="PH-like_bacteria"/>
    <property type="match status" value="1"/>
</dbReference>
<dbReference type="PANTHER" id="PTHR35796">
    <property type="entry name" value="HYPOTHETICAL CYTOSOLIC PROTEIN"/>
    <property type="match status" value="1"/>
</dbReference>
<organism evidence="2 3">
    <name type="scientific">Lysobacter antibioticus</name>
    <dbReference type="NCBI Taxonomy" id="84531"/>
    <lineage>
        <taxon>Bacteria</taxon>
        <taxon>Pseudomonadati</taxon>
        <taxon>Pseudomonadota</taxon>
        <taxon>Gammaproteobacteria</taxon>
        <taxon>Lysobacterales</taxon>
        <taxon>Lysobacteraceae</taxon>
        <taxon>Lysobacter</taxon>
    </lineage>
</organism>
<dbReference type="PANTHER" id="PTHR35796:SF3">
    <property type="entry name" value="BHLH DOMAIN-CONTAINING PROTEIN"/>
    <property type="match status" value="1"/>
</dbReference>
<dbReference type="Pfam" id="PF08000">
    <property type="entry name" value="bPH_1"/>
    <property type="match status" value="1"/>
</dbReference>
<gene>
    <name evidence="2" type="ORF">LA76x_4571</name>
</gene>
<dbReference type="Proteomes" id="UP000060787">
    <property type="component" value="Chromosome"/>
</dbReference>
<dbReference type="PATRIC" id="fig|84531.7.peg.3900"/>
<dbReference type="RefSeq" id="WP_057919338.1">
    <property type="nucleotide sequence ID" value="NZ_CP011129.1"/>
</dbReference>
<dbReference type="Gene3D" id="2.30.29.50">
    <property type="entry name" value="Bacterial Pleckstrin homology domain"/>
    <property type="match status" value="1"/>
</dbReference>
<dbReference type="InterPro" id="IPR012544">
    <property type="entry name" value="PHb"/>
</dbReference>
<dbReference type="AlphaFoldDB" id="A0A0S2FGP3"/>
<evidence type="ECO:0000259" key="1">
    <source>
        <dbReference type="Pfam" id="PF08000"/>
    </source>
</evidence>
<dbReference type="OrthoDB" id="3199551at2"/>
<evidence type="ECO:0000313" key="3">
    <source>
        <dbReference type="Proteomes" id="UP000060787"/>
    </source>
</evidence>
<sequence length="125" mass="13658">MGLLDTLLGHAGAKSAEKVGEDFQPLLAPGETVQRAFGEVRDLIVFTDRRLILVDKQGVTGRKTEFLSLPYRSIVMFSLETAGHFDLEAELRLWVSGQATPITRHLGRSAGAEDIVALLAQNSPR</sequence>